<dbReference type="AlphaFoldDB" id="A0A3G6IST2"/>
<sequence length="119" mass="13235">MWASTLRVVKAGREPDPYKPRGGMITLDPARGAQVMPERYRCEVQPVELVEDDGGGIRVHTRTSWRVITMPGCFIEGLRASDGVLVDGIDGVLEVVGEVGQWQHPTHGHSEFTVRRWQG</sequence>
<accession>A0A3G6IST2</accession>
<organism evidence="1 2">
    <name type="scientific">Corynebacterium pseudopelargi</name>
    <dbReference type="NCBI Taxonomy" id="2080757"/>
    <lineage>
        <taxon>Bacteria</taxon>
        <taxon>Bacillati</taxon>
        <taxon>Actinomycetota</taxon>
        <taxon>Actinomycetes</taxon>
        <taxon>Mycobacteriales</taxon>
        <taxon>Corynebacteriaceae</taxon>
        <taxon>Corynebacterium</taxon>
    </lineage>
</organism>
<dbReference type="Proteomes" id="UP000271426">
    <property type="component" value="Chromosome"/>
</dbReference>
<evidence type="ECO:0000313" key="1">
    <source>
        <dbReference type="EMBL" id="AZA08701.1"/>
    </source>
</evidence>
<name>A0A3G6IST2_9CORY</name>
<evidence type="ECO:0000313" key="2">
    <source>
        <dbReference type="Proteomes" id="UP000271426"/>
    </source>
</evidence>
<reference evidence="1 2" key="1">
    <citation type="submission" date="2018-11" db="EMBL/GenBank/DDBJ databases">
        <authorList>
            <person name="Kleinhagauer T."/>
            <person name="Glaeser S.P."/>
            <person name="Spergser J."/>
            <person name="Ruckert C."/>
            <person name="Kaempfer P."/>
            <person name="Busse H.-J."/>
        </authorList>
    </citation>
    <scope>NUCLEOTIDE SEQUENCE [LARGE SCALE GENOMIC DNA]</scope>
    <source>
        <strain evidence="1 2">812CH</strain>
    </source>
</reference>
<dbReference type="EMBL" id="CP033898">
    <property type="protein sequence ID" value="AZA08701.1"/>
    <property type="molecule type" value="Genomic_DNA"/>
</dbReference>
<keyword evidence="2" id="KW-1185">Reference proteome</keyword>
<evidence type="ECO:0008006" key="3">
    <source>
        <dbReference type="Google" id="ProtNLM"/>
    </source>
</evidence>
<dbReference type="KEGG" id="cpso:CPPEL_02850"/>
<gene>
    <name evidence="1" type="ORF">CPPEL_02850</name>
</gene>
<proteinExistence type="predicted"/>
<protein>
    <recommendedName>
        <fullName evidence="3">Head-to-tail stopper</fullName>
    </recommendedName>
</protein>